<evidence type="ECO:0000256" key="1">
    <source>
        <dbReference type="SAM" id="MobiDB-lite"/>
    </source>
</evidence>
<dbReference type="GO" id="GO:0004523">
    <property type="term" value="F:RNA-DNA hybrid ribonuclease activity"/>
    <property type="evidence" value="ECO:0007669"/>
    <property type="project" value="InterPro"/>
</dbReference>
<evidence type="ECO:0000259" key="2">
    <source>
        <dbReference type="PROSITE" id="PS50879"/>
    </source>
</evidence>
<keyword evidence="4" id="KW-1185">Reference proteome</keyword>
<feature type="non-terminal residue" evidence="3">
    <location>
        <position position="78"/>
    </location>
</feature>
<gene>
    <name evidence="3" type="ORF">M413DRAFT_35774</name>
</gene>
<accession>A0A0C3BCT7</accession>
<dbReference type="PROSITE" id="PS50879">
    <property type="entry name" value="RNASE_H_1"/>
    <property type="match status" value="1"/>
</dbReference>
<proteinExistence type="predicted"/>
<dbReference type="STRING" id="686832.A0A0C3BCT7"/>
<organism evidence="3 4">
    <name type="scientific">Hebeloma cylindrosporum</name>
    <dbReference type="NCBI Taxonomy" id="76867"/>
    <lineage>
        <taxon>Eukaryota</taxon>
        <taxon>Fungi</taxon>
        <taxon>Dikarya</taxon>
        <taxon>Basidiomycota</taxon>
        <taxon>Agaricomycotina</taxon>
        <taxon>Agaricomycetes</taxon>
        <taxon>Agaricomycetidae</taxon>
        <taxon>Agaricales</taxon>
        <taxon>Agaricineae</taxon>
        <taxon>Hymenogastraceae</taxon>
        <taxon>Hebeloma</taxon>
    </lineage>
</organism>
<dbReference type="Proteomes" id="UP000053424">
    <property type="component" value="Unassembled WGS sequence"/>
</dbReference>
<name>A0A0C3BCT7_HEBCY</name>
<reference evidence="3 4" key="1">
    <citation type="submission" date="2014-04" db="EMBL/GenBank/DDBJ databases">
        <authorList>
            <consortium name="DOE Joint Genome Institute"/>
            <person name="Kuo A."/>
            <person name="Gay G."/>
            <person name="Dore J."/>
            <person name="Kohler A."/>
            <person name="Nagy L.G."/>
            <person name="Floudas D."/>
            <person name="Copeland A."/>
            <person name="Barry K.W."/>
            <person name="Cichocki N."/>
            <person name="Veneault-Fourrey C."/>
            <person name="LaButti K."/>
            <person name="Lindquist E.A."/>
            <person name="Lipzen A."/>
            <person name="Lundell T."/>
            <person name="Morin E."/>
            <person name="Murat C."/>
            <person name="Sun H."/>
            <person name="Tunlid A."/>
            <person name="Henrissat B."/>
            <person name="Grigoriev I.V."/>
            <person name="Hibbett D.S."/>
            <person name="Martin F."/>
            <person name="Nordberg H.P."/>
            <person name="Cantor M.N."/>
            <person name="Hua S.X."/>
        </authorList>
    </citation>
    <scope>NUCLEOTIDE SEQUENCE [LARGE SCALE GENOMIC DNA]</scope>
    <source>
        <strain evidence="4">h7</strain>
    </source>
</reference>
<evidence type="ECO:0000313" key="3">
    <source>
        <dbReference type="EMBL" id="KIM34625.1"/>
    </source>
</evidence>
<sequence length="78" mass="8801">LTWVPGHASIPGNKKADTNACEAAAGESFPPDRLPPIFRKTLPLSLSAAKSRQKTLMFEEWQKVWSASPRFHRLQHFD</sequence>
<dbReference type="GO" id="GO:0003676">
    <property type="term" value="F:nucleic acid binding"/>
    <property type="evidence" value="ECO:0007669"/>
    <property type="project" value="InterPro"/>
</dbReference>
<reference evidence="4" key="2">
    <citation type="submission" date="2015-01" db="EMBL/GenBank/DDBJ databases">
        <title>Evolutionary Origins and Diversification of the Mycorrhizal Mutualists.</title>
        <authorList>
            <consortium name="DOE Joint Genome Institute"/>
            <consortium name="Mycorrhizal Genomics Consortium"/>
            <person name="Kohler A."/>
            <person name="Kuo A."/>
            <person name="Nagy L.G."/>
            <person name="Floudas D."/>
            <person name="Copeland A."/>
            <person name="Barry K.W."/>
            <person name="Cichocki N."/>
            <person name="Veneault-Fourrey C."/>
            <person name="LaButti K."/>
            <person name="Lindquist E.A."/>
            <person name="Lipzen A."/>
            <person name="Lundell T."/>
            <person name="Morin E."/>
            <person name="Murat C."/>
            <person name="Riley R."/>
            <person name="Ohm R."/>
            <person name="Sun H."/>
            <person name="Tunlid A."/>
            <person name="Henrissat B."/>
            <person name="Grigoriev I.V."/>
            <person name="Hibbett D.S."/>
            <person name="Martin F."/>
        </authorList>
    </citation>
    <scope>NUCLEOTIDE SEQUENCE [LARGE SCALE GENOMIC DNA]</scope>
    <source>
        <strain evidence="4">h7</strain>
    </source>
</reference>
<protein>
    <recommendedName>
        <fullName evidence="2">RNase H type-1 domain-containing protein</fullName>
    </recommendedName>
</protein>
<feature type="region of interest" description="Disordered" evidence="1">
    <location>
        <begin position="1"/>
        <end position="34"/>
    </location>
</feature>
<feature type="domain" description="RNase H type-1" evidence="2">
    <location>
        <begin position="1"/>
        <end position="25"/>
    </location>
</feature>
<dbReference type="AlphaFoldDB" id="A0A0C3BCT7"/>
<dbReference type="InterPro" id="IPR002156">
    <property type="entry name" value="RNaseH_domain"/>
</dbReference>
<dbReference type="OrthoDB" id="3265515at2759"/>
<dbReference type="HOGENOM" id="CLU_164205_0_0_1"/>
<evidence type="ECO:0000313" key="4">
    <source>
        <dbReference type="Proteomes" id="UP000053424"/>
    </source>
</evidence>
<feature type="non-terminal residue" evidence="3">
    <location>
        <position position="1"/>
    </location>
</feature>
<dbReference type="EMBL" id="KN831902">
    <property type="protein sequence ID" value="KIM34625.1"/>
    <property type="molecule type" value="Genomic_DNA"/>
</dbReference>